<feature type="transmembrane region" description="Helical" evidence="2">
    <location>
        <begin position="228"/>
        <end position="249"/>
    </location>
</feature>
<evidence type="ECO:0000313" key="3">
    <source>
        <dbReference type="EMBL" id="KAH8026482.1"/>
    </source>
</evidence>
<organism evidence="3 4">
    <name type="scientific">Rhipicephalus microplus</name>
    <name type="common">Cattle tick</name>
    <name type="synonym">Boophilus microplus</name>
    <dbReference type="NCBI Taxonomy" id="6941"/>
    <lineage>
        <taxon>Eukaryota</taxon>
        <taxon>Metazoa</taxon>
        <taxon>Ecdysozoa</taxon>
        <taxon>Arthropoda</taxon>
        <taxon>Chelicerata</taxon>
        <taxon>Arachnida</taxon>
        <taxon>Acari</taxon>
        <taxon>Parasitiformes</taxon>
        <taxon>Ixodida</taxon>
        <taxon>Ixodoidea</taxon>
        <taxon>Ixodidae</taxon>
        <taxon>Rhipicephalinae</taxon>
        <taxon>Rhipicephalus</taxon>
        <taxon>Boophilus</taxon>
    </lineage>
</organism>
<keyword evidence="2" id="KW-0472">Membrane</keyword>
<feature type="region of interest" description="Disordered" evidence="1">
    <location>
        <begin position="1"/>
        <end position="137"/>
    </location>
</feature>
<evidence type="ECO:0000256" key="2">
    <source>
        <dbReference type="SAM" id="Phobius"/>
    </source>
</evidence>
<dbReference type="GO" id="GO:0015347">
    <property type="term" value="F:sodium-independent organic anion transmembrane transporter activity"/>
    <property type="evidence" value="ECO:0007669"/>
    <property type="project" value="TreeGrafter"/>
</dbReference>
<evidence type="ECO:0000256" key="1">
    <source>
        <dbReference type="SAM" id="MobiDB-lite"/>
    </source>
</evidence>
<dbReference type="PANTHER" id="PTHR11388:SF100">
    <property type="entry name" value="SOLUTE CARRIER ORGANIC ANION TRANSPORTER FAMILY MEMBER 4A1"/>
    <property type="match status" value="1"/>
</dbReference>
<dbReference type="Proteomes" id="UP000821866">
    <property type="component" value="Unassembled WGS sequence"/>
</dbReference>
<dbReference type="EMBL" id="JABSTU010000007">
    <property type="protein sequence ID" value="KAH8026482.1"/>
    <property type="molecule type" value="Genomic_DNA"/>
</dbReference>
<reference evidence="3" key="1">
    <citation type="journal article" date="2020" name="Cell">
        <title>Large-Scale Comparative Analyses of Tick Genomes Elucidate Their Genetic Diversity and Vector Capacities.</title>
        <authorList>
            <consortium name="Tick Genome and Microbiome Consortium (TIGMIC)"/>
            <person name="Jia N."/>
            <person name="Wang J."/>
            <person name="Shi W."/>
            <person name="Du L."/>
            <person name="Sun Y."/>
            <person name="Zhan W."/>
            <person name="Jiang J.F."/>
            <person name="Wang Q."/>
            <person name="Zhang B."/>
            <person name="Ji P."/>
            <person name="Bell-Sakyi L."/>
            <person name="Cui X.M."/>
            <person name="Yuan T.T."/>
            <person name="Jiang B.G."/>
            <person name="Yang W.F."/>
            <person name="Lam T.T."/>
            <person name="Chang Q.C."/>
            <person name="Ding S.J."/>
            <person name="Wang X.J."/>
            <person name="Zhu J.G."/>
            <person name="Ruan X.D."/>
            <person name="Zhao L."/>
            <person name="Wei J.T."/>
            <person name="Ye R.Z."/>
            <person name="Que T.C."/>
            <person name="Du C.H."/>
            <person name="Zhou Y.H."/>
            <person name="Cheng J.X."/>
            <person name="Dai P.F."/>
            <person name="Guo W.B."/>
            <person name="Han X.H."/>
            <person name="Huang E.J."/>
            <person name="Li L.F."/>
            <person name="Wei W."/>
            <person name="Gao Y.C."/>
            <person name="Liu J.Z."/>
            <person name="Shao H.Z."/>
            <person name="Wang X."/>
            <person name="Wang C.C."/>
            <person name="Yang T.C."/>
            <person name="Huo Q.B."/>
            <person name="Li W."/>
            <person name="Chen H.Y."/>
            <person name="Chen S.E."/>
            <person name="Zhou L.G."/>
            <person name="Ni X.B."/>
            <person name="Tian J.H."/>
            <person name="Sheng Y."/>
            <person name="Liu T."/>
            <person name="Pan Y.S."/>
            <person name="Xia L.Y."/>
            <person name="Li J."/>
            <person name="Zhao F."/>
            <person name="Cao W.C."/>
        </authorList>
    </citation>
    <scope>NUCLEOTIDE SEQUENCE</scope>
    <source>
        <strain evidence="3">Rmic-2018</strain>
    </source>
</reference>
<reference evidence="3" key="2">
    <citation type="submission" date="2021-09" db="EMBL/GenBank/DDBJ databases">
        <authorList>
            <person name="Jia N."/>
            <person name="Wang J."/>
            <person name="Shi W."/>
            <person name="Du L."/>
            <person name="Sun Y."/>
            <person name="Zhan W."/>
            <person name="Jiang J."/>
            <person name="Wang Q."/>
            <person name="Zhang B."/>
            <person name="Ji P."/>
            <person name="Sakyi L.B."/>
            <person name="Cui X."/>
            <person name="Yuan T."/>
            <person name="Jiang B."/>
            <person name="Yang W."/>
            <person name="Lam T.T.-Y."/>
            <person name="Chang Q."/>
            <person name="Ding S."/>
            <person name="Wang X."/>
            <person name="Zhu J."/>
            <person name="Ruan X."/>
            <person name="Zhao L."/>
            <person name="Wei J."/>
            <person name="Que T."/>
            <person name="Du C."/>
            <person name="Cheng J."/>
            <person name="Dai P."/>
            <person name="Han X."/>
            <person name="Huang E."/>
            <person name="Gao Y."/>
            <person name="Liu J."/>
            <person name="Shao H."/>
            <person name="Ye R."/>
            <person name="Li L."/>
            <person name="Wei W."/>
            <person name="Wang X."/>
            <person name="Wang C."/>
            <person name="Huo Q."/>
            <person name="Li W."/>
            <person name="Guo W."/>
            <person name="Chen H."/>
            <person name="Chen S."/>
            <person name="Zhou L."/>
            <person name="Zhou L."/>
            <person name="Ni X."/>
            <person name="Tian J."/>
            <person name="Zhou Y."/>
            <person name="Sheng Y."/>
            <person name="Liu T."/>
            <person name="Pan Y."/>
            <person name="Xia L."/>
            <person name="Li J."/>
            <person name="Zhao F."/>
            <person name="Cao W."/>
        </authorList>
    </citation>
    <scope>NUCLEOTIDE SEQUENCE</scope>
    <source>
        <strain evidence="3">Rmic-2018</strain>
        <tissue evidence="3">Larvae</tissue>
    </source>
</reference>
<feature type="compositionally biased region" description="Low complexity" evidence="1">
    <location>
        <begin position="67"/>
        <end position="83"/>
    </location>
</feature>
<keyword evidence="2" id="KW-1133">Transmembrane helix</keyword>
<sequence length="259" mass="27799">MSSPDHSVSPTSQTSSTSTPKPHSEGAAEARKPPDAFGETNVQETTPKTSSIAMSPASGVASPPEVQPRSPLQPQQLRPKSPSTTTTPDAVEETPAIKTASETPAKSPLPGEQTASVSTTVSLLRSTDREAKASVPVSGSEILIPKSKVDRTTAPATKQEDELKKKRDLLCGLLGVYPDFLQKYRTARVTLVVFCLVSFTRSFSMNGVMMVVLPTLERRYQLMSYESGMILSSNDVGSCLTMLPVAFLATQRNKPRFIG</sequence>
<keyword evidence="4" id="KW-1185">Reference proteome</keyword>
<name>A0A9J6DX44_RHIMP</name>
<feature type="compositionally biased region" description="Basic and acidic residues" evidence="1">
    <location>
        <begin position="22"/>
        <end position="34"/>
    </location>
</feature>
<evidence type="ECO:0000313" key="4">
    <source>
        <dbReference type="Proteomes" id="UP000821866"/>
    </source>
</evidence>
<dbReference type="GO" id="GO:0016323">
    <property type="term" value="C:basolateral plasma membrane"/>
    <property type="evidence" value="ECO:0007669"/>
    <property type="project" value="TreeGrafter"/>
</dbReference>
<dbReference type="InterPro" id="IPR004156">
    <property type="entry name" value="OATP"/>
</dbReference>
<comment type="caution">
    <text evidence="3">The sequence shown here is derived from an EMBL/GenBank/DDBJ whole genome shotgun (WGS) entry which is preliminary data.</text>
</comment>
<feature type="transmembrane region" description="Helical" evidence="2">
    <location>
        <begin position="191"/>
        <end position="216"/>
    </location>
</feature>
<dbReference type="PANTHER" id="PTHR11388">
    <property type="entry name" value="ORGANIC ANION TRANSPORTER"/>
    <property type="match status" value="1"/>
</dbReference>
<proteinExistence type="predicted"/>
<dbReference type="AlphaFoldDB" id="A0A9J6DX44"/>
<dbReference type="GO" id="GO:0043252">
    <property type="term" value="P:sodium-independent organic anion transport"/>
    <property type="evidence" value="ECO:0007669"/>
    <property type="project" value="TreeGrafter"/>
</dbReference>
<protein>
    <submittedName>
        <fullName evidence="3">Uncharacterized protein</fullName>
    </submittedName>
</protein>
<dbReference type="VEuPathDB" id="VectorBase:LOC119172728"/>
<accession>A0A9J6DX44</accession>
<gene>
    <name evidence="3" type="ORF">HPB51_020974</name>
</gene>
<dbReference type="Pfam" id="PF03137">
    <property type="entry name" value="OATP"/>
    <property type="match status" value="1"/>
</dbReference>
<feature type="compositionally biased region" description="Low complexity" evidence="1">
    <location>
        <begin position="114"/>
        <end position="125"/>
    </location>
</feature>
<keyword evidence="2" id="KW-0812">Transmembrane</keyword>
<feature type="compositionally biased region" description="Low complexity" evidence="1">
    <location>
        <begin position="7"/>
        <end position="21"/>
    </location>
</feature>
<feature type="compositionally biased region" description="Polar residues" evidence="1">
    <location>
        <begin position="40"/>
        <end position="53"/>
    </location>
</feature>